<protein>
    <recommendedName>
        <fullName evidence="3">DUF2237 domain-containing protein</fullName>
    </recommendedName>
</protein>
<dbReference type="Pfam" id="PF09996">
    <property type="entry name" value="DUF2237"/>
    <property type="match status" value="1"/>
</dbReference>
<accession>A0ABQ7FYT7</accession>
<organism evidence="1 2">
    <name type="scientific">Dunaliella salina</name>
    <name type="common">Green alga</name>
    <name type="synonym">Protococcus salinus</name>
    <dbReference type="NCBI Taxonomy" id="3046"/>
    <lineage>
        <taxon>Eukaryota</taxon>
        <taxon>Viridiplantae</taxon>
        <taxon>Chlorophyta</taxon>
        <taxon>core chlorophytes</taxon>
        <taxon>Chlorophyceae</taxon>
        <taxon>CS clade</taxon>
        <taxon>Chlamydomonadales</taxon>
        <taxon>Dunaliellaceae</taxon>
        <taxon>Dunaliella</taxon>
    </lineage>
</organism>
<evidence type="ECO:0008006" key="3">
    <source>
        <dbReference type="Google" id="ProtNLM"/>
    </source>
</evidence>
<dbReference type="InterPro" id="IPR018714">
    <property type="entry name" value="DUF2237"/>
</dbReference>
<reference evidence="1" key="1">
    <citation type="submission" date="2017-08" db="EMBL/GenBank/DDBJ databases">
        <authorList>
            <person name="Polle J.E."/>
            <person name="Barry K."/>
            <person name="Cushman J."/>
            <person name="Schmutz J."/>
            <person name="Tran D."/>
            <person name="Hathwaick L.T."/>
            <person name="Yim W.C."/>
            <person name="Jenkins J."/>
            <person name="Mckie-Krisberg Z.M."/>
            <person name="Prochnik S."/>
            <person name="Lindquist E."/>
            <person name="Dockter R.B."/>
            <person name="Adam C."/>
            <person name="Molina H."/>
            <person name="Bunkerborg J."/>
            <person name="Jin E."/>
            <person name="Buchheim M."/>
            <person name="Magnuson J."/>
        </authorList>
    </citation>
    <scope>NUCLEOTIDE SEQUENCE</scope>
    <source>
        <strain evidence="1">CCAP 19/18</strain>
    </source>
</reference>
<dbReference type="EMBL" id="MU070495">
    <property type="protein sequence ID" value="KAF5827479.1"/>
    <property type="molecule type" value="Genomic_DNA"/>
</dbReference>
<gene>
    <name evidence="1" type="ORF">DUNSADRAFT_606</name>
</gene>
<dbReference type="Gene3D" id="3.30.56.110">
    <property type="entry name" value="Protein of unknown function DUF2237"/>
    <property type="match status" value="1"/>
</dbReference>
<keyword evidence="2" id="KW-1185">Reference proteome</keyword>
<name>A0ABQ7FYT7_DUNSA</name>
<evidence type="ECO:0000313" key="1">
    <source>
        <dbReference type="EMBL" id="KAF5827479.1"/>
    </source>
</evidence>
<dbReference type="Proteomes" id="UP000815325">
    <property type="component" value="Unassembled WGS sequence"/>
</dbReference>
<dbReference type="PANTHER" id="PTHR37466">
    <property type="entry name" value="SLR1628 PROTEIN"/>
    <property type="match status" value="1"/>
</dbReference>
<dbReference type="PANTHER" id="PTHR37466:SF1">
    <property type="entry name" value="SLR1628 PROTEIN"/>
    <property type="match status" value="1"/>
</dbReference>
<comment type="caution">
    <text evidence="1">The sequence shown here is derived from an EMBL/GenBank/DDBJ whole genome shotgun (WGS) entry which is preliminary data.</text>
</comment>
<evidence type="ECO:0000313" key="2">
    <source>
        <dbReference type="Proteomes" id="UP000815325"/>
    </source>
</evidence>
<proteinExistence type="predicted"/>
<sequence length="193" mass="20821">MFAKTQRQAAHLANKAPGSVSRIAAAHPSRVRPASAWSSHLLFALCQASYLGSRGVTAQAMGTQAPTQPTNVLGGPLECCCTSPVTGFYRDGYCRTDMLDHGRHVVCARVTQQFLEFSKSRGNDLMTPAPWASFPGLKDGDKWCLCASRWKEAVEAGVAPPLYLKATHKKALEYVTLDMLKAHALDAEEAATA</sequence>